<proteinExistence type="predicted"/>
<protein>
    <submittedName>
        <fullName evidence="3">Uncharacterized protein</fullName>
    </submittedName>
</protein>
<evidence type="ECO:0000313" key="3">
    <source>
        <dbReference type="EMBL" id="CAK7214976.1"/>
    </source>
</evidence>
<sequence>MSVLLAAATTGLGGLVPMVAAASLTPASVPSLTRRESVFKNGTAFSKSFNNAVLFNGELTVSAKVDVTTGILVTCADCYVTGNVTTELSIFPPSGSNATTTTNLTSLAHVFAGDVLNITETVIDDVTGVLKNDTEALLASPDPDTLTAFFHNLTRPTLDVDFSLAEAASTALAGHLPEYQFTLTLDGFEVFVQTQLSASGSVTYQVNLYTSETDFGIKVGNELELGVVLTVDLIMSANAGGESSDGTADGSIEVDSGFHLRMNDGLALNVDLFGSNVSDIVFNGGMFEFLPVTVSTSALTLNAVLRVGVHAGIVLSSDVFSFGGVDLATYSAGAETVVFADVANLTLSVAAAGTNGSAIAGEEENNVSVCSAGSSADLVVEEIFGFDIGADAGVSMQIGDFLSWGIGPSTMLPVFYTTTAQCVGSISTATASPTDATTATPTTSQAATGKARRAAASTTTVLTTTVVYSATGCRSQGLLNCPASLQSTAVTTATTKTTLTVPSGSQATWPDSTSTATTPLTRLAVFGDNAKSIGLTASGTPSSFVPPTSTTTTASSSKTASSTGSGGLITGVTVVGHHLTATQEKIAIGVSVGAGVPLLVGLVVGIV</sequence>
<reference evidence="3 4" key="1">
    <citation type="submission" date="2024-01" db="EMBL/GenBank/DDBJ databases">
        <authorList>
            <person name="Allen C."/>
            <person name="Tagirdzhanova G."/>
        </authorList>
    </citation>
    <scope>NUCLEOTIDE SEQUENCE [LARGE SCALE GENOMIC DNA]</scope>
</reference>
<name>A0ABP0B614_9PEZI</name>
<dbReference type="EMBL" id="CAWUHB010000009">
    <property type="protein sequence ID" value="CAK7214976.1"/>
    <property type="molecule type" value="Genomic_DNA"/>
</dbReference>
<evidence type="ECO:0000313" key="4">
    <source>
        <dbReference type="Proteomes" id="UP001642405"/>
    </source>
</evidence>
<comment type="caution">
    <text evidence="3">The sequence shown here is derived from an EMBL/GenBank/DDBJ whole genome shotgun (WGS) entry which is preliminary data.</text>
</comment>
<dbReference type="Proteomes" id="UP001642405">
    <property type="component" value="Unassembled WGS sequence"/>
</dbReference>
<accession>A0ABP0B614</accession>
<feature type="compositionally biased region" description="Low complexity" evidence="1">
    <location>
        <begin position="538"/>
        <end position="563"/>
    </location>
</feature>
<keyword evidence="4" id="KW-1185">Reference proteome</keyword>
<gene>
    <name evidence="3" type="ORF">SCUCBS95973_002319</name>
</gene>
<feature type="chain" id="PRO_5046023104" evidence="2">
    <location>
        <begin position="22"/>
        <end position="607"/>
    </location>
</feature>
<feature type="region of interest" description="Disordered" evidence="1">
    <location>
        <begin position="431"/>
        <end position="451"/>
    </location>
</feature>
<feature type="signal peptide" evidence="2">
    <location>
        <begin position="1"/>
        <end position="21"/>
    </location>
</feature>
<keyword evidence="2" id="KW-0732">Signal</keyword>
<organism evidence="3 4">
    <name type="scientific">Sporothrix curviconia</name>
    <dbReference type="NCBI Taxonomy" id="1260050"/>
    <lineage>
        <taxon>Eukaryota</taxon>
        <taxon>Fungi</taxon>
        <taxon>Dikarya</taxon>
        <taxon>Ascomycota</taxon>
        <taxon>Pezizomycotina</taxon>
        <taxon>Sordariomycetes</taxon>
        <taxon>Sordariomycetidae</taxon>
        <taxon>Ophiostomatales</taxon>
        <taxon>Ophiostomataceae</taxon>
        <taxon>Sporothrix</taxon>
    </lineage>
</organism>
<feature type="region of interest" description="Disordered" evidence="1">
    <location>
        <begin position="537"/>
        <end position="564"/>
    </location>
</feature>
<evidence type="ECO:0000256" key="1">
    <source>
        <dbReference type="SAM" id="MobiDB-lite"/>
    </source>
</evidence>
<evidence type="ECO:0000256" key="2">
    <source>
        <dbReference type="SAM" id="SignalP"/>
    </source>
</evidence>